<evidence type="ECO:0000313" key="6">
    <source>
        <dbReference type="EMBL" id="CUQ82591.1"/>
    </source>
</evidence>
<dbReference type="GO" id="GO:0046914">
    <property type="term" value="F:transition metal ion binding"/>
    <property type="evidence" value="ECO:0007669"/>
    <property type="project" value="InterPro"/>
</dbReference>
<dbReference type="SUPFAM" id="SSF47979">
    <property type="entry name" value="Iron-dependent repressor protein, dimerization domain"/>
    <property type="match status" value="1"/>
</dbReference>
<dbReference type="InterPro" id="IPR036390">
    <property type="entry name" value="WH_DNA-bd_sf"/>
</dbReference>
<dbReference type="SMART" id="SM00529">
    <property type="entry name" value="HTH_DTXR"/>
    <property type="match status" value="1"/>
</dbReference>
<dbReference type="PANTHER" id="PTHR33238:SF7">
    <property type="entry name" value="IRON-DEPENDENT TRANSCRIPTIONAL REGULATOR"/>
    <property type="match status" value="1"/>
</dbReference>
<evidence type="ECO:0000313" key="7">
    <source>
        <dbReference type="Proteomes" id="UP000095662"/>
    </source>
</evidence>
<dbReference type="OrthoDB" id="9794394at2"/>
<keyword evidence="4" id="KW-0804">Transcription</keyword>
<dbReference type="InterPro" id="IPR001367">
    <property type="entry name" value="Fe_dep_repressor"/>
</dbReference>
<dbReference type="Gene3D" id="1.10.10.10">
    <property type="entry name" value="Winged helix-like DNA-binding domain superfamily/Winged helix DNA-binding domain"/>
    <property type="match status" value="1"/>
</dbReference>
<dbReference type="STRING" id="39492.ERS852540_00518"/>
<evidence type="ECO:0000259" key="5">
    <source>
        <dbReference type="PROSITE" id="PS50944"/>
    </source>
</evidence>
<dbReference type="InterPro" id="IPR050536">
    <property type="entry name" value="DtxR_MntR_Metal-Reg"/>
</dbReference>
<dbReference type="PROSITE" id="PS50944">
    <property type="entry name" value="HTH_DTXR"/>
    <property type="match status" value="1"/>
</dbReference>
<name>A0A174ZF28_9FIRM</name>
<evidence type="ECO:0000256" key="3">
    <source>
        <dbReference type="ARBA" id="ARBA00023125"/>
    </source>
</evidence>
<proteinExistence type="inferred from homology"/>
<dbReference type="EMBL" id="CZBY01000003">
    <property type="protein sequence ID" value="CUQ82591.1"/>
    <property type="molecule type" value="Genomic_DNA"/>
</dbReference>
<dbReference type="GO" id="GO:0003700">
    <property type="term" value="F:DNA-binding transcription factor activity"/>
    <property type="evidence" value="ECO:0007669"/>
    <property type="project" value="InterPro"/>
</dbReference>
<dbReference type="GO" id="GO:0003677">
    <property type="term" value="F:DNA binding"/>
    <property type="evidence" value="ECO:0007669"/>
    <property type="project" value="UniProtKB-KW"/>
</dbReference>
<protein>
    <submittedName>
        <fullName evidence="6">Manganese transport regulator</fullName>
    </submittedName>
</protein>
<accession>A0A174ZF28</accession>
<dbReference type="InterPro" id="IPR036421">
    <property type="entry name" value="Fe_dep_repressor_sf"/>
</dbReference>
<dbReference type="Pfam" id="PF02742">
    <property type="entry name" value="Fe_dep_repr_C"/>
    <property type="match status" value="1"/>
</dbReference>
<comment type="similarity">
    <text evidence="1">Belongs to the DtxR/MntR family.</text>
</comment>
<sequence length="127" mass="14341">MKQRKTVEDYLKAVYLLQKQNGSVRGADIAAELHVSRPTVSVSLKELEKEGYLFLDGAREVHLTDKGQTVARETYERHQTFQSLLEDLGVDGKTAAEDACQMEHAVSPKSYEALRRWTNRKKASGCE</sequence>
<evidence type="ECO:0000256" key="1">
    <source>
        <dbReference type="ARBA" id="ARBA00007871"/>
    </source>
</evidence>
<dbReference type="InterPro" id="IPR022687">
    <property type="entry name" value="HTH_DTXR"/>
</dbReference>
<feature type="domain" description="HTH dtxR-type" evidence="5">
    <location>
        <begin position="1"/>
        <end position="64"/>
    </location>
</feature>
<dbReference type="Pfam" id="PF01325">
    <property type="entry name" value="Fe_dep_repress"/>
    <property type="match status" value="1"/>
</dbReference>
<dbReference type="AlphaFoldDB" id="A0A174ZF28"/>
<dbReference type="GO" id="GO:0046983">
    <property type="term" value="F:protein dimerization activity"/>
    <property type="evidence" value="ECO:0007669"/>
    <property type="project" value="InterPro"/>
</dbReference>
<dbReference type="SUPFAM" id="SSF46785">
    <property type="entry name" value="Winged helix' DNA-binding domain"/>
    <property type="match status" value="1"/>
</dbReference>
<dbReference type="PANTHER" id="PTHR33238">
    <property type="entry name" value="IRON (METAL) DEPENDENT REPRESSOR, DTXR FAMILY"/>
    <property type="match status" value="1"/>
</dbReference>
<dbReference type="Gene3D" id="1.10.60.10">
    <property type="entry name" value="Iron dependent repressor, metal binding and dimerisation domain"/>
    <property type="match status" value="1"/>
</dbReference>
<keyword evidence="2" id="KW-0805">Transcription regulation</keyword>
<evidence type="ECO:0000256" key="4">
    <source>
        <dbReference type="ARBA" id="ARBA00023163"/>
    </source>
</evidence>
<reference evidence="6 7" key="1">
    <citation type="submission" date="2015-09" db="EMBL/GenBank/DDBJ databases">
        <authorList>
            <consortium name="Pathogen Informatics"/>
        </authorList>
    </citation>
    <scope>NUCLEOTIDE SEQUENCE [LARGE SCALE GENOMIC DNA]</scope>
    <source>
        <strain evidence="6 7">2789STDY5834928</strain>
    </source>
</reference>
<dbReference type="Proteomes" id="UP000095662">
    <property type="component" value="Unassembled WGS sequence"/>
</dbReference>
<dbReference type="InterPro" id="IPR036388">
    <property type="entry name" value="WH-like_DNA-bd_sf"/>
</dbReference>
<evidence type="ECO:0000256" key="2">
    <source>
        <dbReference type="ARBA" id="ARBA00023015"/>
    </source>
</evidence>
<dbReference type="InterPro" id="IPR022689">
    <property type="entry name" value="Iron_dep_repressor"/>
</dbReference>
<organism evidence="6 7">
    <name type="scientific">[Eubacterium] siraeum</name>
    <dbReference type="NCBI Taxonomy" id="39492"/>
    <lineage>
        <taxon>Bacteria</taxon>
        <taxon>Bacillati</taxon>
        <taxon>Bacillota</taxon>
        <taxon>Clostridia</taxon>
        <taxon>Eubacteriales</taxon>
        <taxon>Oscillospiraceae</taxon>
        <taxon>Oscillospiraceae incertae sedis</taxon>
    </lineage>
</organism>
<gene>
    <name evidence="6" type="primary">mntR_1</name>
    <name evidence="6" type="ORF">ERS852540_00518</name>
</gene>
<keyword evidence="3" id="KW-0238">DNA-binding</keyword>